<comment type="caution">
    <text evidence="1">The sequence shown here is derived from an EMBL/GenBank/DDBJ whole genome shotgun (WGS) entry which is preliminary data.</text>
</comment>
<evidence type="ECO:0000313" key="1">
    <source>
        <dbReference type="EMBL" id="MRY14785.1"/>
    </source>
</evidence>
<dbReference type="EMBL" id="WKLP01000068">
    <property type="protein sequence ID" value="MRY14785.1"/>
    <property type="molecule type" value="Genomic_DNA"/>
</dbReference>
<sequence>MSVKRSIRSERPEAVLFERSEFTDDSERRMRSSEADAALNFWLLFFQEKSNIQN</sequence>
<dbReference type="RefSeq" id="WP_154278477.1">
    <property type="nucleotide sequence ID" value="NZ_AP031410.1"/>
</dbReference>
<organism evidence="1">
    <name type="scientific">Parabacteroides goldsteinii</name>
    <dbReference type="NCBI Taxonomy" id="328812"/>
    <lineage>
        <taxon>Bacteria</taxon>
        <taxon>Pseudomonadati</taxon>
        <taxon>Bacteroidota</taxon>
        <taxon>Bacteroidia</taxon>
        <taxon>Bacteroidales</taxon>
        <taxon>Tannerellaceae</taxon>
        <taxon>Parabacteroides</taxon>
    </lineage>
</organism>
<gene>
    <name evidence="1" type="ORF">GKE01_25540</name>
</gene>
<name>A0A6G1ZLT9_9BACT</name>
<proteinExistence type="predicted"/>
<reference evidence="1" key="1">
    <citation type="journal article" date="2019" name="Nat. Med.">
        <title>A library of human gut bacterial isolates paired with longitudinal multiomics data enables mechanistic microbiome research.</title>
        <authorList>
            <person name="Poyet M."/>
            <person name="Groussin M."/>
            <person name="Gibbons S.M."/>
            <person name="Avila-Pacheco J."/>
            <person name="Jiang X."/>
            <person name="Kearney S.M."/>
            <person name="Perrotta A.R."/>
            <person name="Berdy B."/>
            <person name="Zhao S."/>
            <person name="Lieberman T.D."/>
            <person name="Swanson P.K."/>
            <person name="Smith M."/>
            <person name="Roesemann S."/>
            <person name="Alexander J.E."/>
            <person name="Rich S.A."/>
            <person name="Livny J."/>
            <person name="Vlamakis H."/>
            <person name="Clish C."/>
            <person name="Bullock K."/>
            <person name="Deik A."/>
            <person name="Scott J."/>
            <person name="Pierce K.A."/>
            <person name="Xavier R.J."/>
            <person name="Alm E.J."/>
        </authorList>
    </citation>
    <scope>NUCLEOTIDE SEQUENCE</scope>
    <source>
        <strain evidence="1">BIOML-A4</strain>
    </source>
</reference>
<protein>
    <submittedName>
        <fullName evidence="1">Uncharacterized protein</fullName>
    </submittedName>
</protein>
<dbReference type="AlphaFoldDB" id="A0A6G1ZLT9"/>
<accession>A0A6G1ZLT9</accession>
<dbReference type="GeneID" id="69982094"/>